<gene>
    <name evidence="3" type="ORF">PTSG_12461</name>
</gene>
<dbReference type="GeneID" id="16072579"/>
<dbReference type="Proteomes" id="UP000007799">
    <property type="component" value="Unassembled WGS sequence"/>
</dbReference>
<keyword evidence="2" id="KW-0472">Membrane</keyword>
<feature type="region of interest" description="Disordered" evidence="1">
    <location>
        <begin position="1"/>
        <end position="24"/>
    </location>
</feature>
<dbReference type="AlphaFoldDB" id="F2UFJ5"/>
<proteinExistence type="predicted"/>
<protein>
    <submittedName>
        <fullName evidence="3">Uncharacterized protein</fullName>
    </submittedName>
</protein>
<keyword evidence="2" id="KW-1133">Transmembrane helix</keyword>
<accession>F2UFJ5</accession>
<keyword evidence="4" id="KW-1185">Reference proteome</keyword>
<evidence type="ECO:0000256" key="1">
    <source>
        <dbReference type="SAM" id="MobiDB-lite"/>
    </source>
</evidence>
<evidence type="ECO:0000313" key="3">
    <source>
        <dbReference type="EMBL" id="EGD75563.1"/>
    </source>
</evidence>
<organism evidence="4">
    <name type="scientific">Salpingoeca rosetta (strain ATCC 50818 / BSB-021)</name>
    <dbReference type="NCBI Taxonomy" id="946362"/>
    <lineage>
        <taxon>Eukaryota</taxon>
        <taxon>Choanoflagellata</taxon>
        <taxon>Craspedida</taxon>
        <taxon>Salpingoecidae</taxon>
        <taxon>Salpingoeca</taxon>
    </lineage>
</organism>
<feature type="transmembrane region" description="Helical" evidence="2">
    <location>
        <begin position="82"/>
        <end position="104"/>
    </location>
</feature>
<keyword evidence="2" id="KW-0812">Transmembrane</keyword>
<dbReference type="Pfam" id="PF14995">
    <property type="entry name" value="TMEM107"/>
    <property type="match status" value="1"/>
</dbReference>
<sequence length="162" mass="17978">MTAMTQDSNRAAGVAGAGGGGGGAGMSDRVRVDVLLRFRFALIACQCIIAIALTQRKEEHLLKHLPLDDLDSPLHHRTYDGYVWTLLLCNLAEFLLFFFGYSMFSQGCSLFSIVTHAGGVFFLAFFYAEQLFYPSLLFVILFSCGPPLLVSTWHFLRPAPYL</sequence>
<dbReference type="RefSeq" id="XP_004992020.1">
    <property type="nucleotide sequence ID" value="XM_004991963.1"/>
</dbReference>
<name>F2UFJ5_SALR5</name>
<dbReference type="KEGG" id="sre:PTSG_12461"/>
<feature type="transmembrane region" description="Helical" evidence="2">
    <location>
        <begin position="34"/>
        <end position="53"/>
    </location>
</feature>
<dbReference type="InterPro" id="IPR029248">
    <property type="entry name" value="TMEM107"/>
</dbReference>
<feature type="transmembrane region" description="Helical" evidence="2">
    <location>
        <begin position="135"/>
        <end position="156"/>
    </location>
</feature>
<reference evidence="3" key="1">
    <citation type="submission" date="2009-08" db="EMBL/GenBank/DDBJ databases">
        <title>Annotation of Salpingoeca rosetta.</title>
        <authorList>
            <consortium name="The Broad Institute Genome Sequencing Platform"/>
            <person name="Russ C."/>
            <person name="Cuomo C."/>
            <person name="Burger G."/>
            <person name="Gray M.W."/>
            <person name="Holland P.W.H."/>
            <person name="King N."/>
            <person name="Lang F.B.F."/>
            <person name="Roger A.J."/>
            <person name="Ruiz-Trillo I."/>
            <person name="Young S.K."/>
            <person name="Zeng Q."/>
            <person name="Gargeya S."/>
            <person name="Alvarado L."/>
            <person name="Berlin A."/>
            <person name="Chapman S.B."/>
            <person name="Chen Z."/>
            <person name="Freedman E."/>
            <person name="Gellesch M."/>
            <person name="Goldberg J."/>
            <person name="Griggs A."/>
            <person name="Gujja S."/>
            <person name="Heilman E."/>
            <person name="Heiman D."/>
            <person name="Howarth C."/>
            <person name="Mehta T."/>
            <person name="Neiman D."/>
            <person name="Pearson M."/>
            <person name="Roberts A."/>
            <person name="Saif S."/>
            <person name="Shea T."/>
            <person name="Shenoy N."/>
            <person name="Sisk P."/>
            <person name="Stolte C."/>
            <person name="Sykes S."/>
            <person name="White J."/>
            <person name="Yandava C."/>
            <person name="Haas B."/>
            <person name="Nusbaum C."/>
            <person name="Birren B."/>
        </authorList>
    </citation>
    <scope>NUCLEOTIDE SEQUENCE [LARGE SCALE GENOMIC DNA]</scope>
    <source>
        <strain evidence="3">ATCC 50818</strain>
    </source>
</reference>
<evidence type="ECO:0000313" key="4">
    <source>
        <dbReference type="Proteomes" id="UP000007799"/>
    </source>
</evidence>
<feature type="transmembrane region" description="Helical" evidence="2">
    <location>
        <begin position="110"/>
        <end position="128"/>
    </location>
</feature>
<dbReference type="InParanoid" id="F2UFJ5"/>
<feature type="compositionally biased region" description="Gly residues" evidence="1">
    <location>
        <begin position="15"/>
        <end position="24"/>
    </location>
</feature>
<evidence type="ECO:0000256" key="2">
    <source>
        <dbReference type="SAM" id="Phobius"/>
    </source>
</evidence>
<dbReference type="EMBL" id="GL832972">
    <property type="protein sequence ID" value="EGD75563.1"/>
    <property type="molecule type" value="Genomic_DNA"/>
</dbReference>